<dbReference type="SMART" id="SM00044">
    <property type="entry name" value="CYCc"/>
    <property type="match status" value="1"/>
</dbReference>
<dbReference type="AlphaFoldDB" id="A0A5C8PTM2"/>
<name>A0A5C8PTM2_9HYPH</name>
<organism evidence="4 5">
    <name type="scientific">Vineibacter terrae</name>
    <dbReference type="NCBI Taxonomy" id="2586908"/>
    <lineage>
        <taxon>Bacteria</taxon>
        <taxon>Pseudomonadati</taxon>
        <taxon>Pseudomonadota</taxon>
        <taxon>Alphaproteobacteria</taxon>
        <taxon>Hyphomicrobiales</taxon>
        <taxon>Vineibacter</taxon>
    </lineage>
</organism>
<dbReference type="RefSeq" id="WP_147845844.1">
    <property type="nucleotide sequence ID" value="NZ_VDUZ01000004.1"/>
</dbReference>
<sequence>MNRLSPHGTVQRGKPLRRYIAMLFADLSDSTRLAAAMEAEEYSDLLGRLRWAYQDVISKHGGVIARVQGDGVLAIFGYPDAHEDDGRRATEAALDLHDTVRRFQSSVPSTSLGLHTGVHAGLVLVEEGDTVRGRLDLTGSAINVAARLSAVATHDEIIVGEETLSADAHFFEAGVRRILTLRGVAEPVAVYPVLARASVSTRFEARAKRGLTSFVGRETELRSLERGLADAIAGRSGYIAIAGAAGLGKTRLAEEFLHRAADARCQILRGYCESYLSAEPLQPFIQMLWSLCQMHHGISAATAAERLDRTLSDIDPDLLAYRPVLLRALSLGSAVPLDGAARQTAPETVIEATCAIFGALAAVKPLVIFIDDWQWADDATRQTLGRIRNIGRGPILVLIASRDFAPGDLAMSDLDVLGLRPLTETEAEQTISQLLPGMDPFVVQDIRDYSGGNPLFLEELCHSVAHQSTARRIGHAQAGAAWLDKLIEARVERLPADQAQLVRMAAVIGNVIPVWLLERLSGCNVHHPLVLALMKQDLLFMGESAGTLRFKHGIARDVIYDAVGLSQRMALHRQIAEVLREQGASGGEEEFYEALACHYGAARQAREAARYAELAGDKAVATSALDRAQVQYQAALAALDLLESSHETYERWIGIVQRLAFAAVFDPSREQVEILRRAVTLATSRGDAPAIARTEYWLGYLTYALGEGRVATRYLASALAYARRANDARLVAQVEATLGEACAATCDYGKSLALLDSSIRAKSQRQKGSRPAVGFAYALACKAAVHGDRGEFEQAQVCFDDALAAVRGTGHEVEGSVLCWRSGVYLWQGCWDEAWRTAVDALRVAERVRSRYLYAQSLSLGGYASWMMQRSAAALQTIVDATSWHRARGRSLFISLNYGWLADGMAASGRWAEGRAYVARTLMRSRGHDRLGEAMAYRAMARASAAGQARRPPAYYIELARRAASARDSSHEMAATQLCDAEIKLGQGDLTAAIVLLEQAGHAFRGMGMAWHLAETARLHRLCQAQAVPGATGAADVTGAGEVIAPAMIPSRMPMPIR</sequence>
<dbReference type="OrthoDB" id="9785312at2"/>
<dbReference type="Gene3D" id="3.30.70.1230">
    <property type="entry name" value="Nucleotide cyclase"/>
    <property type="match status" value="1"/>
</dbReference>
<dbReference type="PANTHER" id="PTHR16305:SF28">
    <property type="entry name" value="GUANYLATE CYCLASE DOMAIN-CONTAINING PROTEIN"/>
    <property type="match status" value="1"/>
</dbReference>
<dbReference type="GO" id="GO:0004016">
    <property type="term" value="F:adenylate cyclase activity"/>
    <property type="evidence" value="ECO:0007669"/>
    <property type="project" value="TreeGrafter"/>
</dbReference>
<evidence type="ECO:0000256" key="1">
    <source>
        <dbReference type="ARBA" id="ARBA00022741"/>
    </source>
</evidence>
<dbReference type="Proteomes" id="UP000321638">
    <property type="component" value="Unassembled WGS sequence"/>
</dbReference>
<feature type="domain" description="Guanylate cyclase" evidence="3">
    <location>
        <begin position="21"/>
        <end position="149"/>
    </location>
</feature>
<dbReference type="Gene3D" id="1.25.40.10">
    <property type="entry name" value="Tetratricopeptide repeat domain"/>
    <property type="match status" value="2"/>
</dbReference>
<evidence type="ECO:0000259" key="3">
    <source>
        <dbReference type="PROSITE" id="PS50125"/>
    </source>
</evidence>
<dbReference type="InterPro" id="IPR001054">
    <property type="entry name" value="A/G_cyclase"/>
</dbReference>
<dbReference type="SUPFAM" id="SSF48452">
    <property type="entry name" value="TPR-like"/>
    <property type="match status" value="2"/>
</dbReference>
<dbReference type="InterPro" id="IPR029787">
    <property type="entry name" value="Nucleotide_cyclase"/>
</dbReference>
<dbReference type="PANTHER" id="PTHR16305">
    <property type="entry name" value="TESTICULAR SOLUBLE ADENYLYL CYCLASE"/>
    <property type="match status" value="1"/>
</dbReference>
<dbReference type="EMBL" id="VDUZ01000004">
    <property type="protein sequence ID" value="TXL80429.1"/>
    <property type="molecule type" value="Genomic_DNA"/>
</dbReference>
<dbReference type="GO" id="GO:0005524">
    <property type="term" value="F:ATP binding"/>
    <property type="evidence" value="ECO:0007669"/>
    <property type="project" value="UniProtKB-KW"/>
</dbReference>
<gene>
    <name evidence="4" type="ORF">FHP25_05220</name>
</gene>
<evidence type="ECO:0000313" key="5">
    <source>
        <dbReference type="Proteomes" id="UP000321638"/>
    </source>
</evidence>
<dbReference type="Pfam" id="PF00211">
    <property type="entry name" value="Guanylate_cyc"/>
    <property type="match status" value="1"/>
</dbReference>
<accession>A0A5C8PTM2</accession>
<evidence type="ECO:0000313" key="4">
    <source>
        <dbReference type="EMBL" id="TXL80429.1"/>
    </source>
</evidence>
<dbReference type="InterPro" id="IPR041664">
    <property type="entry name" value="AAA_16"/>
</dbReference>
<evidence type="ECO:0000256" key="2">
    <source>
        <dbReference type="ARBA" id="ARBA00022840"/>
    </source>
</evidence>
<dbReference type="PROSITE" id="PS50125">
    <property type="entry name" value="GUANYLATE_CYCLASE_2"/>
    <property type="match status" value="1"/>
</dbReference>
<dbReference type="InterPro" id="IPR011990">
    <property type="entry name" value="TPR-like_helical_dom_sf"/>
</dbReference>
<comment type="caution">
    <text evidence="4">The sequence shown here is derived from an EMBL/GenBank/DDBJ whole genome shotgun (WGS) entry which is preliminary data.</text>
</comment>
<dbReference type="SUPFAM" id="SSF52540">
    <property type="entry name" value="P-loop containing nucleoside triphosphate hydrolases"/>
    <property type="match status" value="1"/>
</dbReference>
<dbReference type="GO" id="GO:0005737">
    <property type="term" value="C:cytoplasm"/>
    <property type="evidence" value="ECO:0007669"/>
    <property type="project" value="TreeGrafter"/>
</dbReference>
<keyword evidence="2" id="KW-0067">ATP-binding</keyword>
<keyword evidence="5" id="KW-1185">Reference proteome</keyword>
<protein>
    <recommendedName>
        <fullName evidence="3">Guanylate cyclase domain-containing protein</fullName>
    </recommendedName>
</protein>
<keyword evidence="1" id="KW-0547">Nucleotide-binding</keyword>
<dbReference type="GO" id="GO:0035556">
    <property type="term" value="P:intracellular signal transduction"/>
    <property type="evidence" value="ECO:0007669"/>
    <property type="project" value="InterPro"/>
</dbReference>
<dbReference type="CDD" id="cd07302">
    <property type="entry name" value="CHD"/>
    <property type="match status" value="1"/>
</dbReference>
<dbReference type="InterPro" id="IPR027417">
    <property type="entry name" value="P-loop_NTPase"/>
</dbReference>
<dbReference type="SUPFAM" id="SSF55073">
    <property type="entry name" value="Nucleotide cyclase"/>
    <property type="match status" value="1"/>
</dbReference>
<reference evidence="4 5" key="1">
    <citation type="submission" date="2019-06" db="EMBL/GenBank/DDBJ databases">
        <title>New taxonomy in bacterial strain CC-CFT640, isolated from vineyard.</title>
        <authorList>
            <person name="Lin S.-Y."/>
            <person name="Tsai C.-F."/>
            <person name="Young C.-C."/>
        </authorList>
    </citation>
    <scope>NUCLEOTIDE SEQUENCE [LARGE SCALE GENOMIC DNA]</scope>
    <source>
        <strain evidence="4 5">CC-CFT640</strain>
    </source>
</reference>
<dbReference type="Gene3D" id="3.40.50.300">
    <property type="entry name" value="P-loop containing nucleotide triphosphate hydrolases"/>
    <property type="match status" value="1"/>
</dbReference>
<proteinExistence type="predicted"/>
<dbReference type="Pfam" id="PF13191">
    <property type="entry name" value="AAA_16"/>
    <property type="match status" value="1"/>
</dbReference>
<dbReference type="GO" id="GO:0009190">
    <property type="term" value="P:cyclic nucleotide biosynthetic process"/>
    <property type="evidence" value="ECO:0007669"/>
    <property type="project" value="InterPro"/>
</dbReference>